<name>A0AAW6G3P2_BACUN</name>
<organism evidence="1 2">
    <name type="scientific">Bacteroides uniformis</name>
    <dbReference type="NCBI Taxonomy" id="820"/>
    <lineage>
        <taxon>Bacteria</taxon>
        <taxon>Pseudomonadati</taxon>
        <taxon>Bacteroidota</taxon>
        <taxon>Bacteroidia</taxon>
        <taxon>Bacteroidales</taxon>
        <taxon>Bacteroidaceae</taxon>
        <taxon>Bacteroides</taxon>
    </lineage>
</organism>
<dbReference type="RefSeq" id="WP_157800023.1">
    <property type="nucleotide sequence ID" value="NZ_JAQNQY010000025.1"/>
</dbReference>
<dbReference type="EMBL" id="JAQNQY010000025">
    <property type="protein sequence ID" value="MDC1754253.1"/>
    <property type="molecule type" value="Genomic_DNA"/>
</dbReference>
<comment type="caution">
    <text evidence="1">The sequence shown here is derived from an EMBL/GenBank/DDBJ whole genome shotgun (WGS) entry which is preliminary data.</text>
</comment>
<dbReference type="AlphaFoldDB" id="A0AAW6G3P2"/>
<proteinExistence type="predicted"/>
<reference evidence="1" key="1">
    <citation type="submission" date="2022-10" db="EMBL/GenBank/DDBJ databases">
        <title>Human gut microbiome strain richness.</title>
        <authorList>
            <person name="Chen-Liaw A."/>
        </authorList>
    </citation>
    <scope>NUCLEOTIDE SEQUENCE</scope>
    <source>
        <strain evidence="1">A1_m1001262Bd0_191120</strain>
    </source>
</reference>
<evidence type="ECO:0000313" key="2">
    <source>
        <dbReference type="Proteomes" id="UP001218502"/>
    </source>
</evidence>
<sequence length="106" mass="11645">MRAYIGTLSCKVYCLPATGGTWHGCNIIPVGTLPYMLHGDPAWWVTLHECNTVRVALDSVLHECNVPYMAIPSGNRQYIGAIGYAMYSCKRAGSASLPYTDRCIVM</sequence>
<protein>
    <submittedName>
        <fullName evidence="1">Uncharacterized protein</fullName>
    </submittedName>
</protein>
<gene>
    <name evidence="1" type="ORF">POY80_17585</name>
</gene>
<accession>A0AAW6G3P2</accession>
<dbReference type="Proteomes" id="UP001218502">
    <property type="component" value="Unassembled WGS sequence"/>
</dbReference>
<evidence type="ECO:0000313" key="1">
    <source>
        <dbReference type="EMBL" id="MDC1754253.1"/>
    </source>
</evidence>